<feature type="compositionally biased region" description="Polar residues" evidence="1">
    <location>
        <begin position="213"/>
        <end position="222"/>
    </location>
</feature>
<gene>
    <name evidence="3" type="ORF">AURDEDRAFT_178267</name>
</gene>
<organism evidence="3 4">
    <name type="scientific">Auricularia subglabra (strain TFB-10046 / SS5)</name>
    <name type="common">White-rot fungus</name>
    <name type="synonym">Auricularia delicata (strain TFB10046)</name>
    <dbReference type="NCBI Taxonomy" id="717982"/>
    <lineage>
        <taxon>Eukaryota</taxon>
        <taxon>Fungi</taxon>
        <taxon>Dikarya</taxon>
        <taxon>Basidiomycota</taxon>
        <taxon>Agaricomycotina</taxon>
        <taxon>Agaricomycetes</taxon>
        <taxon>Auriculariales</taxon>
        <taxon>Auriculariaceae</taxon>
        <taxon>Auricularia</taxon>
    </lineage>
</organism>
<dbReference type="EMBL" id="JH688780">
    <property type="protein sequence ID" value="EJD32638.1"/>
    <property type="molecule type" value="Genomic_DNA"/>
</dbReference>
<dbReference type="InterPro" id="IPR036420">
    <property type="entry name" value="BRCT_dom_sf"/>
</dbReference>
<name>J0WK25_AURST</name>
<dbReference type="SUPFAM" id="SSF52113">
    <property type="entry name" value="BRCT domain"/>
    <property type="match status" value="1"/>
</dbReference>
<evidence type="ECO:0000256" key="1">
    <source>
        <dbReference type="SAM" id="MobiDB-lite"/>
    </source>
</evidence>
<feature type="region of interest" description="Disordered" evidence="1">
    <location>
        <begin position="157"/>
        <end position="237"/>
    </location>
</feature>
<protein>
    <recommendedName>
        <fullName evidence="2">BRCT domain-containing protein</fullName>
    </recommendedName>
</protein>
<evidence type="ECO:0000313" key="3">
    <source>
        <dbReference type="EMBL" id="EJD32638.1"/>
    </source>
</evidence>
<evidence type="ECO:0000313" key="4">
    <source>
        <dbReference type="Proteomes" id="UP000006514"/>
    </source>
</evidence>
<keyword evidence="4" id="KW-1185">Reference proteome</keyword>
<dbReference type="PROSITE" id="PS50172">
    <property type="entry name" value="BRCT"/>
    <property type="match status" value="1"/>
</dbReference>
<dbReference type="InParanoid" id="J0WK25"/>
<accession>J0WK25</accession>
<dbReference type="Proteomes" id="UP000006514">
    <property type="component" value="Unassembled WGS sequence"/>
</dbReference>
<dbReference type="KEGG" id="adl:AURDEDRAFT_178267"/>
<dbReference type="InterPro" id="IPR001357">
    <property type="entry name" value="BRCT_dom"/>
</dbReference>
<evidence type="ECO:0000259" key="2">
    <source>
        <dbReference type="PROSITE" id="PS50172"/>
    </source>
</evidence>
<proteinExistence type="predicted"/>
<feature type="domain" description="BRCT" evidence="2">
    <location>
        <begin position="45"/>
        <end position="138"/>
    </location>
</feature>
<reference evidence="4" key="1">
    <citation type="journal article" date="2012" name="Science">
        <title>The Paleozoic origin of enzymatic lignin decomposition reconstructed from 31 fungal genomes.</title>
        <authorList>
            <person name="Floudas D."/>
            <person name="Binder M."/>
            <person name="Riley R."/>
            <person name="Barry K."/>
            <person name="Blanchette R.A."/>
            <person name="Henrissat B."/>
            <person name="Martinez A.T."/>
            <person name="Otillar R."/>
            <person name="Spatafora J.W."/>
            <person name="Yadav J.S."/>
            <person name="Aerts A."/>
            <person name="Benoit I."/>
            <person name="Boyd A."/>
            <person name="Carlson A."/>
            <person name="Copeland A."/>
            <person name="Coutinho P.M."/>
            <person name="de Vries R.P."/>
            <person name="Ferreira P."/>
            <person name="Findley K."/>
            <person name="Foster B."/>
            <person name="Gaskell J."/>
            <person name="Glotzer D."/>
            <person name="Gorecki P."/>
            <person name="Heitman J."/>
            <person name="Hesse C."/>
            <person name="Hori C."/>
            <person name="Igarashi K."/>
            <person name="Jurgens J.A."/>
            <person name="Kallen N."/>
            <person name="Kersten P."/>
            <person name="Kohler A."/>
            <person name="Kuees U."/>
            <person name="Kumar T.K.A."/>
            <person name="Kuo A."/>
            <person name="LaButti K."/>
            <person name="Larrondo L.F."/>
            <person name="Lindquist E."/>
            <person name="Ling A."/>
            <person name="Lombard V."/>
            <person name="Lucas S."/>
            <person name="Lundell T."/>
            <person name="Martin R."/>
            <person name="McLaughlin D.J."/>
            <person name="Morgenstern I."/>
            <person name="Morin E."/>
            <person name="Murat C."/>
            <person name="Nagy L.G."/>
            <person name="Nolan M."/>
            <person name="Ohm R.A."/>
            <person name="Patyshakuliyeva A."/>
            <person name="Rokas A."/>
            <person name="Ruiz-Duenas F.J."/>
            <person name="Sabat G."/>
            <person name="Salamov A."/>
            <person name="Samejima M."/>
            <person name="Schmutz J."/>
            <person name="Slot J.C."/>
            <person name="St John F."/>
            <person name="Stenlid J."/>
            <person name="Sun H."/>
            <person name="Sun S."/>
            <person name="Syed K."/>
            <person name="Tsang A."/>
            <person name="Wiebenga A."/>
            <person name="Young D."/>
            <person name="Pisabarro A."/>
            <person name="Eastwood D.C."/>
            <person name="Martin F."/>
            <person name="Cullen D."/>
            <person name="Grigoriev I.V."/>
            <person name="Hibbett D.S."/>
        </authorList>
    </citation>
    <scope>NUCLEOTIDE SEQUENCE [LARGE SCALE GENOMIC DNA]</scope>
    <source>
        <strain evidence="4">TFB10046</strain>
    </source>
</reference>
<dbReference type="AlphaFoldDB" id="J0WK25"/>
<sequence>MQPVVRSGRGPGWSDGASRRLTPKLKRASAAGGDQTPDASWSIAVPNTYLDGRAVYVDRTVYCQPNEKKERAIYLSRVPLLGASICENMNDADVILAHEHRTRFDIAYSYANLPVLACKYVDDCLNAGEPMPVNNYLIIRFEGNRGRVLEDGGVAHEPVANRNTGRRAVRFARQTQSENSDNDKDTAPEVNAGQQQQVGVEHRAVVSPAPISVTATESGRSSHPNRRVSDGQGAHATGSNARIANAAISANEASDSPPLPKGKLDDNHQFRPQFALDWGEQFVLWYLLHTKKASPTNTIRGASSLVCCIVTKLSTHTYENTVGRTPTAKKRVKRMIEQNAERAGEKLIPRTSMYQLACEARLEYKRTTCENDKLLPL</sequence>